<dbReference type="EMBL" id="AEJB01000225">
    <property type="protein sequence ID" value="ELP68204.1"/>
    <property type="molecule type" value="Genomic_DNA"/>
</dbReference>
<dbReference type="AlphaFoldDB" id="L7FAQ2"/>
<evidence type="ECO:0000313" key="2">
    <source>
        <dbReference type="EMBL" id="ELP68204.1"/>
    </source>
</evidence>
<evidence type="ECO:0000256" key="1">
    <source>
        <dbReference type="SAM" id="MobiDB-lite"/>
    </source>
</evidence>
<accession>L7FAQ2</accession>
<comment type="caution">
    <text evidence="2">The sequence shown here is derived from an EMBL/GenBank/DDBJ whole genome shotgun (WGS) entry which is preliminary data.</text>
</comment>
<sequence length="94" mass="9641">TVEARPPVRGSGLMPSVVSLLGPRGPVELAVLRGAHAALSDSPGPVSPVQAESFRTSETTPAHPRLQPSAFIQLSPLQTPFSSASMPPATTSTT</sequence>
<name>L7FAQ2_STRT8</name>
<feature type="region of interest" description="Disordered" evidence="1">
    <location>
        <begin position="38"/>
        <end position="65"/>
    </location>
</feature>
<keyword evidence="3" id="KW-1185">Reference proteome</keyword>
<evidence type="ECO:0000313" key="3">
    <source>
        <dbReference type="Proteomes" id="UP000010931"/>
    </source>
</evidence>
<reference evidence="2 3" key="1">
    <citation type="journal article" date="2011" name="Plasmid">
        <title>Streptomyces turgidiscabies Car8 contains a modular pathogenicity island that shares virulence genes with other actinobacterial plant pathogens.</title>
        <authorList>
            <person name="Huguet-Tapia J.C."/>
            <person name="Badger J.H."/>
            <person name="Loria R."/>
            <person name="Pettis G.S."/>
        </authorList>
    </citation>
    <scope>NUCLEOTIDE SEQUENCE [LARGE SCALE GENOMIC DNA]</scope>
    <source>
        <strain evidence="2 3">Car8</strain>
    </source>
</reference>
<dbReference type="Proteomes" id="UP000010931">
    <property type="component" value="Unassembled WGS sequence"/>
</dbReference>
<protein>
    <submittedName>
        <fullName evidence="2">Uncharacterized protein</fullName>
    </submittedName>
</protein>
<feature type="non-terminal residue" evidence="2">
    <location>
        <position position="1"/>
    </location>
</feature>
<organism evidence="2 3">
    <name type="scientific">Streptomyces turgidiscabies (strain Car8)</name>
    <dbReference type="NCBI Taxonomy" id="698760"/>
    <lineage>
        <taxon>Bacteria</taxon>
        <taxon>Bacillati</taxon>
        <taxon>Actinomycetota</taxon>
        <taxon>Actinomycetes</taxon>
        <taxon>Kitasatosporales</taxon>
        <taxon>Streptomycetaceae</taxon>
        <taxon>Streptomyces</taxon>
    </lineage>
</organism>
<proteinExistence type="predicted"/>
<gene>
    <name evidence="2" type="ORF">STRTUCAR8_00033</name>
</gene>